<comment type="caution">
    <text evidence="2">The sequence shown here is derived from an EMBL/GenBank/DDBJ whole genome shotgun (WGS) entry which is preliminary data.</text>
</comment>
<reference evidence="3" key="1">
    <citation type="journal article" date="2019" name="Int. J. Syst. Evol. Microbiol.">
        <title>The Global Catalogue of Microorganisms (GCM) 10K type strain sequencing project: providing services to taxonomists for standard genome sequencing and annotation.</title>
        <authorList>
            <consortium name="The Broad Institute Genomics Platform"/>
            <consortium name="The Broad Institute Genome Sequencing Center for Infectious Disease"/>
            <person name="Wu L."/>
            <person name="Ma J."/>
        </authorList>
    </citation>
    <scope>NUCLEOTIDE SEQUENCE [LARGE SCALE GENOMIC DNA]</scope>
    <source>
        <strain evidence="3">KCTC 3913</strain>
    </source>
</reference>
<evidence type="ECO:0000256" key="1">
    <source>
        <dbReference type="SAM" id="Phobius"/>
    </source>
</evidence>
<keyword evidence="3" id="KW-1185">Reference proteome</keyword>
<feature type="transmembrane region" description="Helical" evidence="1">
    <location>
        <begin position="137"/>
        <end position="157"/>
    </location>
</feature>
<dbReference type="EMBL" id="JBHUMF010000031">
    <property type="protein sequence ID" value="MFD2681855.1"/>
    <property type="molecule type" value="Genomic_DNA"/>
</dbReference>
<keyword evidence="1" id="KW-0472">Membrane</keyword>
<evidence type="ECO:0000313" key="3">
    <source>
        <dbReference type="Proteomes" id="UP001597506"/>
    </source>
</evidence>
<name>A0ABW5RTU4_9BACI</name>
<organism evidence="2 3">
    <name type="scientific">Bacillus seohaeanensis</name>
    <dbReference type="NCBI Taxonomy" id="284580"/>
    <lineage>
        <taxon>Bacteria</taxon>
        <taxon>Bacillati</taxon>
        <taxon>Bacillota</taxon>
        <taxon>Bacilli</taxon>
        <taxon>Bacillales</taxon>
        <taxon>Bacillaceae</taxon>
        <taxon>Bacillus</taxon>
    </lineage>
</organism>
<accession>A0ABW5RTU4</accession>
<dbReference type="RefSeq" id="WP_377936407.1">
    <property type="nucleotide sequence ID" value="NZ_JBHUMF010000031.1"/>
</dbReference>
<keyword evidence="1" id="KW-0812">Transmembrane</keyword>
<feature type="transmembrane region" description="Helical" evidence="1">
    <location>
        <begin position="166"/>
        <end position="185"/>
    </location>
</feature>
<gene>
    <name evidence="2" type="ORF">ACFSUL_14025</name>
</gene>
<feature type="transmembrane region" description="Helical" evidence="1">
    <location>
        <begin position="78"/>
        <end position="98"/>
    </location>
</feature>
<evidence type="ECO:0000313" key="2">
    <source>
        <dbReference type="EMBL" id="MFD2681855.1"/>
    </source>
</evidence>
<keyword evidence="1" id="KW-1133">Transmembrane helix</keyword>
<feature type="transmembrane region" description="Helical" evidence="1">
    <location>
        <begin position="197"/>
        <end position="213"/>
    </location>
</feature>
<feature type="transmembrane region" description="Helical" evidence="1">
    <location>
        <begin position="110"/>
        <end position="131"/>
    </location>
</feature>
<proteinExistence type="predicted"/>
<dbReference type="Proteomes" id="UP001597506">
    <property type="component" value="Unassembled WGS sequence"/>
</dbReference>
<sequence>MPSAWLIGPLMIKSELVILMGSFLVGFLFFRLMSPYSKPETKKRMDEVGNLFIVFVVSLWIGKIFTNFTTFIQDPLPILAYPSDSKAFYIAVGLSAIYGKFKIANGDRGVIDLLFAWLMVFFTASFTYGFIQMIVGTAVFSWQYLGLLVLLIILYILQQDRLSKETLVFFGIGCWSLGQWLLSIFSHTTIFQFNLSHWFYGVIFIASVVFIIFRKKVKQ</sequence>
<feature type="transmembrane region" description="Helical" evidence="1">
    <location>
        <begin position="51"/>
        <end position="72"/>
    </location>
</feature>
<protein>
    <submittedName>
        <fullName evidence="2">Uncharacterized protein</fullName>
    </submittedName>
</protein>
<feature type="transmembrane region" description="Helical" evidence="1">
    <location>
        <begin position="6"/>
        <end position="30"/>
    </location>
</feature>